<gene>
    <name evidence="2" type="ORF">BN2476_350290</name>
</gene>
<keyword evidence="1" id="KW-1133">Transmembrane helix</keyword>
<accession>A0A1N7S8T2</accession>
<dbReference type="EMBL" id="CYGY02000035">
    <property type="protein sequence ID" value="SIT43784.1"/>
    <property type="molecule type" value="Genomic_DNA"/>
</dbReference>
<reference evidence="2" key="1">
    <citation type="submission" date="2016-12" db="EMBL/GenBank/DDBJ databases">
        <authorList>
            <person name="Moulin L."/>
        </authorList>
    </citation>
    <scope>NUCLEOTIDE SEQUENCE [LARGE SCALE GENOMIC DNA]</scope>
    <source>
        <strain evidence="2">STM 7183</strain>
    </source>
</reference>
<evidence type="ECO:0000313" key="3">
    <source>
        <dbReference type="Proteomes" id="UP000195569"/>
    </source>
</evidence>
<organism evidence="2 3">
    <name type="scientific">Paraburkholderia piptadeniae</name>
    <dbReference type="NCBI Taxonomy" id="1701573"/>
    <lineage>
        <taxon>Bacteria</taxon>
        <taxon>Pseudomonadati</taxon>
        <taxon>Pseudomonadota</taxon>
        <taxon>Betaproteobacteria</taxon>
        <taxon>Burkholderiales</taxon>
        <taxon>Burkholderiaceae</taxon>
        <taxon>Paraburkholderia</taxon>
    </lineage>
</organism>
<comment type="caution">
    <text evidence="2">The sequence shown here is derived from an EMBL/GenBank/DDBJ whole genome shotgun (WGS) entry which is preliminary data.</text>
</comment>
<name>A0A1N7S8T2_9BURK</name>
<sequence length="134" mass="13469">MTQVSLIAKIAAILAIVAALVGLGAYGASRHYAPIIAGLNQQIGKANQAIADDQAAFGTLKGAAELQNASILALQKEAASRAAEAAAAVAAAEKQNIAHQSRAAVLLASKPEAGSDVCAAASALIDAQIREDRK</sequence>
<protein>
    <submittedName>
        <fullName evidence="2">Uncharacterized protein</fullName>
    </submittedName>
</protein>
<evidence type="ECO:0000313" key="2">
    <source>
        <dbReference type="EMBL" id="SIT43784.1"/>
    </source>
</evidence>
<dbReference type="RefSeq" id="WP_087735943.1">
    <property type="nucleotide sequence ID" value="NZ_CYGY02000035.1"/>
</dbReference>
<proteinExistence type="predicted"/>
<keyword evidence="3" id="KW-1185">Reference proteome</keyword>
<dbReference type="Proteomes" id="UP000195569">
    <property type="component" value="Unassembled WGS sequence"/>
</dbReference>
<keyword evidence="1" id="KW-0472">Membrane</keyword>
<dbReference type="AlphaFoldDB" id="A0A1N7S8T2"/>
<feature type="transmembrane region" description="Helical" evidence="1">
    <location>
        <begin position="6"/>
        <end position="26"/>
    </location>
</feature>
<keyword evidence="1" id="KW-0812">Transmembrane</keyword>
<evidence type="ECO:0000256" key="1">
    <source>
        <dbReference type="SAM" id="Phobius"/>
    </source>
</evidence>